<evidence type="ECO:0000256" key="5">
    <source>
        <dbReference type="ARBA" id="ARBA00022801"/>
    </source>
</evidence>
<sequence length="682" mass="77040">MKNKFLVAVIGMAVMNSCKETPSNTAKDEPRGIILANMDTTVSPKTNFYDYVNGTWMKETQIPDDRSSWGGFSVLRKSTDENVLGIIARAKESKKYAADTDQAKALFLFDSKMDTTKRNEMGISPLQPTLDAIANIKNLTELQTLLVKDPAASSPFIGLYASADLNNSAMNATYISPSRLGLPDRDFYLEQDNKSKEIREEYVNYIIKMLQFLGDDEATAEVAANTILAMETALAKPRLDKVESRDARNFNNPKSIAETQALFPAFDIKKWMSDMEIKKQVDTLLVTQPKYFQELNTFLKTNSLEDIKTLVRWSTLNSAASKLTTPIEDTSWGFYSKYLRGDKEQRPADERALAMVNGSIGEALGQLYVDEMFPPEAKEKAESMIANIISAFQARIKQLDWMGDSTKVKAIEKLDKFTVKIGYPDKWEDYSNMEVTEDKGYFDNVIAVQKWGTAKNISKIGEPVDKTEWGMSPQTVNAYFNPLNNEIVFPAAILQPPFYDYLADEAVNYGGIGAVIGHEISHAFDDSGSRFDANGNLVNWWTEEDLERFTERSTALADQYDKIEVLDSVFINGKFTLGENIGDLGGVLGAYDGLQQYFKENGRPENIDGFTPEQRFFMSWATIWRTLSREEALRTQVRTDPHSPGRYRATQPLLNIDAFYEAFDITPSDAMYLEPEKRVRIW</sequence>
<keyword evidence="4" id="KW-0479">Metal-binding</keyword>
<dbReference type="Gene3D" id="1.10.1380.10">
    <property type="entry name" value="Neutral endopeptidase , domain2"/>
    <property type="match status" value="1"/>
</dbReference>
<dbReference type="InterPro" id="IPR024079">
    <property type="entry name" value="MetalloPept_cat_dom_sf"/>
</dbReference>
<dbReference type="PROSITE" id="PS51885">
    <property type="entry name" value="NEPRILYSIN"/>
    <property type="match status" value="1"/>
</dbReference>
<evidence type="ECO:0000256" key="7">
    <source>
        <dbReference type="ARBA" id="ARBA00023049"/>
    </source>
</evidence>
<evidence type="ECO:0000259" key="8">
    <source>
        <dbReference type="Pfam" id="PF01431"/>
    </source>
</evidence>
<organism evidence="10 11">
    <name type="scientific">Arenibacter certesii</name>
    <dbReference type="NCBI Taxonomy" id="228955"/>
    <lineage>
        <taxon>Bacteria</taxon>
        <taxon>Pseudomonadati</taxon>
        <taxon>Bacteroidota</taxon>
        <taxon>Flavobacteriia</taxon>
        <taxon>Flavobacteriales</taxon>
        <taxon>Flavobacteriaceae</taxon>
        <taxon>Arenibacter</taxon>
    </lineage>
</organism>
<evidence type="ECO:0000256" key="6">
    <source>
        <dbReference type="ARBA" id="ARBA00022833"/>
    </source>
</evidence>
<dbReference type="InterPro" id="IPR018497">
    <property type="entry name" value="Peptidase_M13_C"/>
</dbReference>
<keyword evidence="3" id="KW-0645">Protease</keyword>
<dbReference type="GO" id="GO:0005886">
    <property type="term" value="C:plasma membrane"/>
    <property type="evidence" value="ECO:0007669"/>
    <property type="project" value="TreeGrafter"/>
</dbReference>
<dbReference type="InterPro" id="IPR000718">
    <property type="entry name" value="Peptidase_M13"/>
</dbReference>
<evidence type="ECO:0000256" key="4">
    <source>
        <dbReference type="ARBA" id="ARBA00022723"/>
    </source>
</evidence>
<dbReference type="PANTHER" id="PTHR11733:SF167">
    <property type="entry name" value="FI17812P1-RELATED"/>
    <property type="match status" value="1"/>
</dbReference>
<keyword evidence="11" id="KW-1185">Reference proteome</keyword>
<dbReference type="GO" id="GO:0004222">
    <property type="term" value="F:metalloendopeptidase activity"/>
    <property type="evidence" value="ECO:0007669"/>
    <property type="project" value="InterPro"/>
</dbReference>
<evidence type="ECO:0000256" key="1">
    <source>
        <dbReference type="ARBA" id="ARBA00001947"/>
    </source>
</evidence>
<dbReference type="GO" id="GO:0016485">
    <property type="term" value="P:protein processing"/>
    <property type="evidence" value="ECO:0007669"/>
    <property type="project" value="TreeGrafter"/>
</dbReference>
<dbReference type="InterPro" id="IPR042089">
    <property type="entry name" value="Peptidase_M13_dom_2"/>
</dbReference>
<protein>
    <submittedName>
        <fullName evidence="10">Endothelin-converting protein</fullName>
    </submittedName>
</protein>
<dbReference type="SUPFAM" id="SSF55486">
    <property type="entry name" value="Metalloproteases ('zincins'), catalytic domain"/>
    <property type="match status" value="1"/>
</dbReference>
<evidence type="ECO:0000256" key="2">
    <source>
        <dbReference type="ARBA" id="ARBA00007357"/>
    </source>
</evidence>
<dbReference type="EMBL" id="BMWP01000005">
    <property type="protein sequence ID" value="GGW27152.1"/>
    <property type="molecule type" value="Genomic_DNA"/>
</dbReference>
<keyword evidence="7" id="KW-0482">Metalloprotease</keyword>
<dbReference type="InterPro" id="IPR008753">
    <property type="entry name" value="Peptidase_M13_N"/>
</dbReference>
<accession>A0A918ISH4</accession>
<evidence type="ECO:0000313" key="10">
    <source>
        <dbReference type="EMBL" id="GGW27152.1"/>
    </source>
</evidence>
<feature type="domain" description="Peptidase M13 N-terminal" evidence="9">
    <location>
        <begin position="44"/>
        <end position="424"/>
    </location>
</feature>
<reference evidence="10" key="1">
    <citation type="journal article" date="2014" name="Int. J. Syst. Evol. Microbiol.">
        <title>Complete genome sequence of Corynebacterium casei LMG S-19264T (=DSM 44701T), isolated from a smear-ripened cheese.</title>
        <authorList>
            <consortium name="US DOE Joint Genome Institute (JGI-PGF)"/>
            <person name="Walter F."/>
            <person name="Albersmeier A."/>
            <person name="Kalinowski J."/>
            <person name="Ruckert C."/>
        </authorList>
    </citation>
    <scope>NUCLEOTIDE SEQUENCE</scope>
    <source>
        <strain evidence="10">KCTC 12113</strain>
    </source>
</reference>
<keyword evidence="6" id="KW-0862">Zinc</keyword>
<name>A0A918ISH4_9FLAO</name>
<feature type="domain" description="Peptidase M13 C-terminal" evidence="8">
    <location>
        <begin position="477"/>
        <end position="679"/>
    </location>
</feature>
<dbReference type="RefSeq" id="WP_026812082.1">
    <property type="nucleotide sequence ID" value="NZ_BMWP01000005.1"/>
</dbReference>
<keyword evidence="5" id="KW-0378">Hydrolase</keyword>
<dbReference type="GO" id="GO:0046872">
    <property type="term" value="F:metal ion binding"/>
    <property type="evidence" value="ECO:0007669"/>
    <property type="project" value="UniProtKB-KW"/>
</dbReference>
<dbReference type="Pfam" id="PF01431">
    <property type="entry name" value="Peptidase_M13"/>
    <property type="match status" value="1"/>
</dbReference>
<reference evidence="10" key="2">
    <citation type="submission" date="2020-09" db="EMBL/GenBank/DDBJ databases">
        <authorList>
            <person name="Sun Q."/>
            <person name="Kim S."/>
        </authorList>
    </citation>
    <scope>NUCLEOTIDE SEQUENCE</scope>
    <source>
        <strain evidence="10">KCTC 12113</strain>
    </source>
</reference>
<dbReference type="Pfam" id="PF05649">
    <property type="entry name" value="Peptidase_M13_N"/>
    <property type="match status" value="1"/>
</dbReference>
<dbReference type="PRINTS" id="PR00786">
    <property type="entry name" value="NEPRILYSIN"/>
</dbReference>
<dbReference type="Proteomes" id="UP000634668">
    <property type="component" value="Unassembled WGS sequence"/>
</dbReference>
<evidence type="ECO:0000313" key="11">
    <source>
        <dbReference type="Proteomes" id="UP000634668"/>
    </source>
</evidence>
<dbReference type="CDD" id="cd08662">
    <property type="entry name" value="M13"/>
    <property type="match status" value="1"/>
</dbReference>
<comment type="cofactor">
    <cofactor evidence="1">
        <name>Zn(2+)</name>
        <dbReference type="ChEBI" id="CHEBI:29105"/>
    </cofactor>
</comment>
<gene>
    <name evidence="10" type="primary">pepO</name>
    <name evidence="10" type="ORF">GCM10007383_10610</name>
</gene>
<evidence type="ECO:0000259" key="9">
    <source>
        <dbReference type="Pfam" id="PF05649"/>
    </source>
</evidence>
<comment type="caution">
    <text evidence="10">The sequence shown here is derived from an EMBL/GenBank/DDBJ whole genome shotgun (WGS) entry which is preliminary data.</text>
</comment>
<evidence type="ECO:0000256" key="3">
    <source>
        <dbReference type="ARBA" id="ARBA00022670"/>
    </source>
</evidence>
<dbReference type="AlphaFoldDB" id="A0A918ISH4"/>
<comment type="similarity">
    <text evidence="2">Belongs to the peptidase M13 family.</text>
</comment>
<dbReference type="PANTHER" id="PTHR11733">
    <property type="entry name" value="ZINC METALLOPROTEASE FAMILY M13 NEPRILYSIN-RELATED"/>
    <property type="match status" value="1"/>
</dbReference>
<dbReference type="Gene3D" id="3.40.390.10">
    <property type="entry name" value="Collagenase (Catalytic Domain)"/>
    <property type="match status" value="1"/>
</dbReference>
<proteinExistence type="inferred from homology"/>